<keyword evidence="3 5" id="KW-1133">Transmembrane helix</keyword>
<protein>
    <submittedName>
        <fullName evidence="7">O-antigen ligase family protein</fullName>
    </submittedName>
</protein>
<feature type="transmembrane region" description="Helical" evidence="5">
    <location>
        <begin position="91"/>
        <end position="107"/>
    </location>
</feature>
<feature type="domain" description="O-antigen ligase-related" evidence="6">
    <location>
        <begin position="117"/>
        <end position="256"/>
    </location>
</feature>
<dbReference type="InterPro" id="IPR051533">
    <property type="entry name" value="WaaL-like"/>
</dbReference>
<dbReference type="Proteomes" id="UP001619911">
    <property type="component" value="Unassembled WGS sequence"/>
</dbReference>
<evidence type="ECO:0000313" key="7">
    <source>
        <dbReference type="EMBL" id="MFK2826713.1"/>
    </source>
</evidence>
<feature type="transmembrane region" description="Helical" evidence="5">
    <location>
        <begin position="6"/>
        <end position="23"/>
    </location>
</feature>
<dbReference type="GO" id="GO:0016874">
    <property type="term" value="F:ligase activity"/>
    <property type="evidence" value="ECO:0007669"/>
    <property type="project" value="UniProtKB-KW"/>
</dbReference>
<dbReference type="RefSeq" id="WP_404318293.1">
    <property type="nucleotide sequence ID" value="NZ_JAUIYO010000014.1"/>
</dbReference>
<feature type="transmembrane region" description="Helical" evidence="5">
    <location>
        <begin position="249"/>
        <end position="267"/>
    </location>
</feature>
<evidence type="ECO:0000256" key="3">
    <source>
        <dbReference type="ARBA" id="ARBA00022989"/>
    </source>
</evidence>
<dbReference type="Pfam" id="PF04932">
    <property type="entry name" value="Wzy_C"/>
    <property type="match status" value="1"/>
</dbReference>
<comment type="subcellular location">
    <subcellularLocation>
        <location evidence="1">Membrane</location>
        <topology evidence="1">Multi-pass membrane protein</topology>
    </subcellularLocation>
</comment>
<name>A0ABW8IB32_9BACI</name>
<evidence type="ECO:0000259" key="6">
    <source>
        <dbReference type="Pfam" id="PF04932"/>
    </source>
</evidence>
<keyword evidence="2 5" id="KW-0812">Transmembrane</keyword>
<evidence type="ECO:0000256" key="1">
    <source>
        <dbReference type="ARBA" id="ARBA00004141"/>
    </source>
</evidence>
<evidence type="ECO:0000256" key="5">
    <source>
        <dbReference type="SAM" id="Phobius"/>
    </source>
</evidence>
<feature type="transmembrane region" description="Helical" evidence="5">
    <location>
        <begin position="44"/>
        <end position="62"/>
    </location>
</feature>
<accession>A0ABW8IB32</accession>
<keyword evidence="7" id="KW-0436">Ligase</keyword>
<reference evidence="7 8" key="1">
    <citation type="submission" date="2023-07" db="EMBL/GenBank/DDBJ databases">
        <title>Bacillus lucianemedeirus sp. nov, a new species isolated from an immunobiological production facility.</title>
        <authorList>
            <person name="Costa L.V."/>
            <person name="Miranda R.V.S.L."/>
            <person name="Brandao M.L.L."/>
            <person name="Reis C.M.F."/>
            <person name="Frazao A.M."/>
            <person name="Cruz F.V."/>
            <person name="Baio P.V.P."/>
            <person name="Veras J.F.C."/>
            <person name="Ramos J.N."/>
            <person name="Vieira V."/>
        </authorList>
    </citation>
    <scope>NUCLEOTIDE SEQUENCE [LARGE SCALE GENOMIC DNA]</scope>
    <source>
        <strain evidence="7 8">B190/17</strain>
    </source>
</reference>
<evidence type="ECO:0000256" key="2">
    <source>
        <dbReference type="ARBA" id="ARBA00022692"/>
    </source>
</evidence>
<feature type="transmembrane region" description="Helical" evidence="5">
    <location>
        <begin position="153"/>
        <end position="172"/>
    </location>
</feature>
<evidence type="ECO:0000256" key="4">
    <source>
        <dbReference type="ARBA" id="ARBA00023136"/>
    </source>
</evidence>
<comment type="caution">
    <text evidence="7">The sequence shown here is derived from an EMBL/GenBank/DDBJ whole genome shotgun (WGS) entry which is preliminary data.</text>
</comment>
<dbReference type="InterPro" id="IPR007016">
    <property type="entry name" value="O-antigen_ligase-rel_domated"/>
</dbReference>
<keyword evidence="8" id="KW-1185">Reference proteome</keyword>
<feature type="transmembrane region" description="Helical" evidence="5">
    <location>
        <begin position="119"/>
        <end position="147"/>
    </location>
</feature>
<keyword evidence="4 5" id="KW-0472">Membrane</keyword>
<evidence type="ECO:0000313" key="8">
    <source>
        <dbReference type="Proteomes" id="UP001619911"/>
    </source>
</evidence>
<sequence>MYPLASIRITLGIVLLLFCYFILKSILSQYSEHAIQKAIAEAGLLFNAVSLVLYVIGLKSLASQEQGEMISSYGVLLDREYPRLIGLLEDPNLYIFYNTLFIAYFLTNMKSWRNKAGFLLCLVTSILTFSRGGLLAMILMVLLYLVISSPATRWKTLVTIGGVCSAAGYMTASIMKFDIGQMLEARIEDFSSDGGSGRFELWSRAWEYFLSNPLMGIGADNFIEYNKVYYGEGLYTHNTFLQILSESGLLGFSLYFTFLLLVVIQLMNRRLMKEKPYLFLSFIAFFLQIMSLSLIINEVFFLYLAILSAILQKEERKQLTTKQEGKEIHKHECLVNDG</sequence>
<proteinExistence type="predicted"/>
<dbReference type="PANTHER" id="PTHR37422">
    <property type="entry name" value="TEICHURONIC ACID BIOSYNTHESIS PROTEIN TUAE"/>
    <property type="match status" value="1"/>
</dbReference>
<organism evidence="7 8">
    <name type="scientific">Bacillus lumedeiriae</name>
    <dbReference type="NCBI Taxonomy" id="3058829"/>
    <lineage>
        <taxon>Bacteria</taxon>
        <taxon>Bacillati</taxon>
        <taxon>Bacillota</taxon>
        <taxon>Bacilli</taxon>
        <taxon>Bacillales</taxon>
        <taxon>Bacillaceae</taxon>
        <taxon>Bacillus</taxon>
    </lineage>
</organism>
<dbReference type="PANTHER" id="PTHR37422:SF17">
    <property type="entry name" value="O-ANTIGEN LIGASE"/>
    <property type="match status" value="1"/>
</dbReference>
<gene>
    <name evidence="7" type="ORF">QYG89_13740</name>
</gene>
<feature type="transmembrane region" description="Helical" evidence="5">
    <location>
        <begin position="279"/>
        <end position="307"/>
    </location>
</feature>
<dbReference type="EMBL" id="JAUIYO010000014">
    <property type="protein sequence ID" value="MFK2826713.1"/>
    <property type="molecule type" value="Genomic_DNA"/>
</dbReference>